<evidence type="ECO:0000313" key="2">
    <source>
        <dbReference type="EMBL" id="KAG5381817.1"/>
    </source>
</evidence>
<keyword evidence="3" id="KW-1185">Reference proteome</keyword>
<protein>
    <submittedName>
        <fullName evidence="2">Uncharacterized protein</fullName>
    </submittedName>
</protein>
<name>A0ABQ7L5J5_BRACM</name>
<comment type="caution">
    <text evidence="2">The sequence shown here is derived from an EMBL/GenBank/DDBJ whole genome shotgun (WGS) entry which is preliminary data.</text>
</comment>
<evidence type="ECO:0000256" key="1">
    <source>
        <dbReference type="SAM" id="MobiDB-lite"/>
    </source>
</evidence>
<evidence type="ECO:0000313" key="3">
    <source>
        <dbReference type="Proteomes" id="UP000823674"/>
    </source>
</evidence>
<reference evidence="2 3" key="1">
    <citation type="submission" date="2021-03" db="EMBL/GenBank/DDBJ databases">
        <authorList>
            <person name="King G.J."/>
            <person name="Bancroft I."/>
            <person name="Baten A."/>
            <person name="Bloomfield J."/>
            <person name="Borpatragohain P."/>
            <person name="He Z."/>
            <person name="Irish N."/>
            <person name="Irwin J."/>
            <person name="Liu K."/>
            <person name="Mauleon R.P."/>
            <person name="Moore J."/>
            <person name="Morris R."/>
            <person name="Ostergaard L."/>
            <person name="Wang B."/>
            <person name="Wells R."/>
        </authorList>
    </citation>
    <scope>NUCLEOTIDE SEQUENCE [LARGE SCALE GENOMIC DNA]</scope>
    <source>
        <strain evidence="2">R-o-18</strain>
        <tissue evidence="2">Leaf</tissue>
    </source>
</reference>
<feature type="region of interest" description="Disordered" evidence="1">
    <location>
        <begin position="1"/>
        <end position="76"/>
    </location>
</feature>
<accession>A0ABQ7L5J5</accession>
<sequence length="116" mass="12946">MCLNLMKGRHASPPSRLDRLRRRSPSPTTQGCGSLHLPATRIDYGETEEASTSRRQEPAAAKLWKPPPPGNRTQPTIIFTAPTLQVTASSLQDQNHHGGCLARGQTRRPLKEMRRR</sequence>
<feature type="region of interest" description="Disordered" evidence="1">
    <location>
        <begin position="89"/>
        <end position="116"/>
    </location>
</feature>
<organism evidence="2 3">
    <name type="scientific">Brassica rapa subsp. trilocularis</name>
    <dbReference type="NCBI Taxonomy" id="1813537"/>
    <lineage>
        <taxon>Eukaryota</taxon>
        <taxon>Viridiplantae</taxon>
        <taxon>Streptophyta</taxon>
        <taxon>Embryophyta</taxon>
        <taxon>Tracheophyta</taxon>
        <taxon>Spermatophyta</taxon>
        <taxon>Magnoliopsida</taxon>
        <taxon>eudicotyledons</taxon>
        <taxon>Gunneridae</taxon>
        <taxon>Pentapetalae</taxon>
        <taxon>rosids</taxon>
        <taxon>malvids</taxon>
        <taxon>Brassicales</taxon>
        <taxon>Brassicaceae</taxon>
        <taxon>Brassiceae</taxon>
        <taxon>Brassica</taxon>
    </lineage>
</organism>
<dbReference type="Proteomes" id="UP000823674">
    <property type="component" value="Chromosome A09"/>
</dbReference>
<proteinExistence type="predicted"/>
<gene>
    <name evidence="2" type="primary">A09g500740.1_BraROA</name>
    <name evidence="2" type="ORF">IGI04_033287</name>
</gene>
<dbReference type="EMBL" id="JADBGQ010000008">
    <property type="protein sequence ID" value="KAG5381817.1"/>
    <property type="molecule type" value="Genomic_DNA"/>
</dbReference>